<keyword evidence="2" id="KW-1185">Reference proteome</keyword>
<organism evidence="1 2">
    <name type="scientific">Scortum barcoo</name>
    <name type="common">barcoo grunter</name>
    <dbReference type="NCBI Taxonomy" id="214431"/>
    <lineage>
        <taxon>Eukaryota</taxon>
        <taxon>Metazoa</taxon>
        <taxon>Chordata</taxon>
        <taxon>Craniata</taxon>
        <taxon>Vertebrata</taxon>
        <taxon>Euteleostomi</taxon>
        <taxon>Actinopterygii</taxon>
        <taxon>Neopterygii</taxon>
        <taxon>Teleostei</taxon>
        <taxon>Neoteleostei</taxon>
        <taxon>Acanthomorphata</taxon>
        <taxon>Eupercaria</taxon>
        <taxon>Centrarchiformes</taxon>
        <taxon>Terapontoidei</taxon>
        <taxon>Terapontidae</taxon>
        <taxon>Scortum</taxon>
    </lineage>
</organism>
<comment type="caution">
    <text evidence="1">The sequence shown here is derived from an EMBL/GenBank/DDBJ whole genome shotgun (WGS) entry which is preliminary data.</text>
</comment>
<sequence length="617" mass="70043">MTESKGFSPPYRRRRTVEDFNKFCTFVLAYAGYIPYPQEDSPLRSSSSPPNSTGSTADSDGWTPGPPASCPQRPPKVPQDRSRKRLQPGATLSSHTKKDHTITTLHPDDRRKADKLKKKKRRKEREHLASEESGVQQAHSRVPELQYPVSFGGRTIKEEPEDDISIPLHPQRLPSPAPCKEEPKEERHSWDGQDLEEGVVKIQKVEGLPGNRTVFRQGKQVVFRDEDGSGEDEDIMVDSDDDSWDLVTCFCMKPFAGRAMIECNKCNTWIHLSCAKIRKSHVPETYVCQSCRETHGAPDTRRSHRSRVGPRKHLRQARQYIRRGDVEEAVGGQQPSSRTATSAFVQGRNRRSTARALQNDLQHATNVHVSAQTVRNRLHEGGMRARRPQVGVVLTAQHRAGCLAFAREHQDWQIRHWRPVLFTDESRFTLSTCDRRDRVWRRRGECSAACNILQHDRFGSGSVMVWGGISLGGCTALHVLARGSLTAIRYQDEILRPLVRPYAGEVGPGILLLMQDNARPHVAGVCQQFLQDEGIDAMDWPARSPDLNPIEHIWDIMSRSIHQRHVAPQTVQELADALVQVWEEIPQETIRHLIRSMPRHYGPQGKGRVEELNKQIY</sequence>
<dbReference type="Proteomes" id="UP000831701">
    <property type="component" value="Chromosome 7"/>
</dbReference>
<evidence type="ECO:0000313" key="2">
    <source>
        <dbReference type="Proteomes" id="UP000831701"/>
    </source>
</evidence>
<name>A0ACB8WPF9_9TELE</name>
<evidence type="ECO:0000313" key="1">
    <source>
        <dbReference type="EMBL" id="KAI3369474.1"/>
    </source>
</evidence>
<gene>
    <name evidence="1" type="ORF">L3Q82_007693</name>
</gene>
<dbReference type="EMBL" id="CM041537">
    <property type="protein sequence ID" value="KAI3369474.1"/>
    <property type="molecule type" value="Genomic_DNA"/>
</dbReference>
<reference evidence="1" key="1">
    <citation type="submission" date="2022-04" db="EMBL/GenBank/DDBJ databases">
        <title>Jade perch genome.</title>
        <authorList>
            <person name="Chao B."/>
        </authorList>
    </citation>
    <scope>NUCLEOTIDE SEQUENCE</scope>
    <source>
        <strain evidence="1">CB-2022</strain>
    </source>
</reference>
<protein>
    <submittedName>
        <fullName evidence="1">Uncharacterized protein</fullName>
    </submittedName>
</protein>
<accession>A0ACB8WPF9</accession>
<proteinExistence type="predicted"/>